<dbReference type="PIRSF" id="PIRSF006488">
    <property type="entry name" value="Exonuc_VII_S"/>
    <property type="match status" value="1"/>
</dbReference>
<keyword evidence="4 6" id="KW-0378">Hydrolase</keyword>
<keyword evidence="5 6" id="KW-0269">Exonuclease</keyword>
<dbReference type="InterPro" id="IPR003761">
    <property type="entry name" value="Exonuc_VII_S"/>
</dbReference>
<dbReference type="HAMAP" id="MF_00337">
    <property type="entry name" value="Exonuc_7_S"/>
    <property type="match status" value="1"/>
</dbReference>
<accession>I7JR08</accession>
<organism evidence="7">
    <name type="scientific">Taylorella asinigenitalis 14/45</name>
    <dbReference type="NCBI Taxonomy" id="1091495"/>
    <lineage>
        <taxon>Bacteria</taxon>
        <taxon>Pseudomonadati</taxon>
        <taxon>Pseudomonadota</taxon>
        <taxon>Betaproteobacteria</taxon>
        <taxon>Burkholderiales</taxon>
        <taxon>Alcaligenaceae</taxon>
        <taxon>Taylorella</taxon>
    </lineage>
</organism>
<dbReference type="Gene3D" id="1.10.287.1040">
    <property type="entry name" value="Exonuclease VII, small subunit"/>
    <property type="match status" value="1"/>
</dbReference>
<dbReference type="Pfam" id="PF02609">
    <property type="entry name" value="Exonuc_VII_S"/>
    <property type="match status" value="1"/>
</dbReference>
<dbReference type="PANTHER" id="PTHR34137:SF1">
    <property type="entry name" value="EXODEOXYRIBONUCLEASE 7 SMALL SUBUNIT"/>
    <property type="match status" value="1"/>
</dbReference>
<dbReference type="HOGENOM" id="CLU_145918_2_0_4"/>
<evidence type="ECO:0000313" key="7">
    <source>
        <dbReference type="EMBL" id="CCG19100.1"/>
    </source>
</evidence>
<keyword evidence="2 6" id="KW-0963">Cytoplasm</keyword>
<evidence type="ECO:0000256" key="1">
    <source>
        <dbReference type="ARBA" id="ARBA00009998"/>
    </source>
</evidence>
<comment type="subunit">
    <text evidence="6">Heterooligomer composed of large and small subunits.</text>
</comment>
<protein>
    <recommendedName>
        <fullName evidence="6">Exodeoxyribonuclease 7 small subunit</fullName>
        <ecNumber evidence="6">3.1.11.6</ecNumber>
    </recommendedName>
    <alternativeName>
        <fullName evidence="6">Exodeoxyribonuclease VII small subunit</fullName>
        <shortName evidence="6">Exonuclease VII small subunit</shortName>
    </alternativeName>
</protein>
<proteinExistence type="inferred from homology"/>
<gene>
    <name evidence="6 7" type="primary">xseB</name>
    <name evidence="7" type="ORF">KUM_0298</name>
</gene>
<name>I7JR08_9BURK</name>
<dbReference type="GO" id="GO:0009318">
    <property type="term" value="C:exodeoxyribonuclease VII complex"/>
    <property type="evidence" value="ECO:0007669"/>
    <property type="project" value="UniProtKB-UniRule"/>
</dbReference>
<evidence type="ECO:0000256" key="5">
    <source>
        <dbReference type="ARBA" id="ARBA00022839"/>
    </source>
</evidence>
<comment type="subcellular location">
    <subcellularLocation>
        <location evidence="6">Cytoplasm</location>
    </subcellularLocation>
</comment>
<comment type="function">
    <text evidence="6">Bidirectionally degrades single-stranded DNA into large acid-insoluble oligonucleotides, which are then degraded further into small acid-soluble oligonucleotides.</text>
</comment>
<evidence type="ECO:0000256" key="2">
    <source>
        <dbReference type="ARBA" id="ARBA00022490"/>
    </source>
</evidence>
<keyword evidence="3 6" id="KW-0540">Nuclease</keyword>
<evidence type="ECO:0000256" key="3">
    <source>
        <dbReference type="ARBA" id="ARBA00022722"/>
    </source>
</evidence>
<sequence>MEAAMTNNDFETPSNFEDAISELESIVSDMQNNKLSLEDSMNKYKRGLDLANFCKSKLDAAQAQITVMQEDGTKKPLEQNTFPIE</sequence>
<dbReference type="InterPro" id="IPR037004">
    <property type="entry name" value="Exonuc_VII_ssu_sf"/>
</dbReference>
<dbReference type="SUPFAM" id="SSF116842">
    <property type="entry name" value="XseB-like"/>
    <property type="match status" value="1"/>
</dbReference>
<comment type="similarity">
    <text evidence="1 6">Belongs to the XseB family.</text>
</comment>
<dbReference type="PANTHER" id="PTHR34137">
    <property type="entry name" value="EXODEOXYRIBONUCLEASE 7 SMALL SUBUNIT"/>
    <property type="match status" value="1"/>
</dbReference>
<dbReference type="NCBIfam" id="TIGR01280">
    <property type="entry name" value="xseB"/>
    <property type="match status" value="1"/>
</dbReference>
<dbReference type="EMBL" id="HE681424">
    <property type="protein sequence ID" value="CCG19100.1"/>
    <property type="molecule type" value="Genomic_DNA"/>
</dbReference>
<evidence type="ECO:0000256" key="6">
    <source>
        <dbReference type="HAMAP-Rule" id="MF_00337"/>
    </source>
</evidence>
<dbReference type="KEGG" id="tat:KUM_0298"/>
<comment type="catalytic activity">
    <reaction evidence="6">
        <text>Exonucleolytic cleavage in either 5'- to 3'- or 3'- to 5'-direction to yield nucleoside 5'-phosphates.</text>
        <dbReference type="EC" id="3.1.11.6"/>
    </reaction>
</comment>
<dbReference type="GO" id="GO:0005829">
    <property type="term" value="C:cytosol"/>
    <property type="evidence" value="ECO:0007669"/>
    <property type="project" value="TreeGrafter"/>
</dbReference>
<dbReference type="GO" id="GO:0006308">
    <property type="term" value="P:DNA catabolic process"/>
    <property type="evidence" value="ECO:0007669"/>
    <property type="project" value="UniProtKB-UniRule"/>
</dbReference>
<dbReference type="AlphaFoldDB" id="I7JR08"/>
<dbReference type="EC" id="3.1.11.6" evidence="6"/>
<dbReference type="GO" id="GO:0008855">
    <property type="term" value="F:exodeoxyribonuclease VII activity"/>
    <property type="evidence" value="ECO:0007669"/>
    <property type="project" value="UniProtKB-UniRule"/>
</dbReference>
<reference evidence="7" key="1">
    <citation type="journal article" date="2012" name="Vet. Microbiol.">
        <title>Comparative genomic analyses of the Taylorellae.</title>
        <authorList>
            <person name="Hauser H."/>
            <person name="Richter D.C."/>
            <person name="van Tonder A."/>
            <person name="Clark L."/>
            <person name="Preston A."/>
        </authorList>
    </citation>
    <scope>NUCLEOTIDE SEQUENCE</scope>
    <source>
        <strain evidence="7">14/45</strain>
    </source>
</reference>
<evidence type="ECO:0000256" key="4">
    <source>
        <dbReference type="ARBA" id="ARBA00022801"/>
    </source>
</evidence>